<feature type="chain" id="PRO_5039480319" description="Lipoprotein" evidence="1">
    <location>
        <begin position="40"/>
        <end position="343"/>
    </location>
</feature>
<evidence type="ECO:0000313" key="3">
    <source>
        <dbReference type="Proteomes" id="UP000367750"/>
    </source>
</evidence>
<evidence type="ECO:0000313" key="2">
    <source>
        <dbReference type="EMBL" id="KAA9003934.1"/>
    </source>
</evidence>
<organism evidence="2 3">
    <name type="scientific">Paenibacillus spiritus</name>
    <dbReference type="NCBI Taxonomy" id="2496557"/>
    <lineage>
        <taxon>Bacteria</taxon>
        <taxon>Bacillati</taxon>
        <taxon>Bacillota</taxon>
        <taxon>Bacilli</taxon>
        <taxon>Bacillales</taxon>
        <taxon>Paenibacillaceae</taxon>
        <taxon>Paenibacillus</taxon>
    </lineage>
</organism>
<name>A0A5J5G8R5_9BACL</name>
<protein>
    <recommendedName>
        <fullName evidence="4">Lipoprotein</fullName>
    </recommendedName>
</protein>
<accession>A0A5J5G8R5</accession>
<keyword evidence="1" id="KW-0732">Signal</keyword>
<dbReference type="AlphaFoldDB" id="A0A5J5G8R5"/>
<proteinExistence type="predicted"/>
<sequence>MPIHPHPPKDGLCGFSLRLAFAGLALLAGLAAACGPVSAVGAPPAAAAVHPAPVSLPAPTADAAPSVRLLAFVQAAVDKLSQQEPYGSWIGAKPSVYPLGPGTHGWLVQLTADGRRVGYLIVTAAEDGGYALSEYGAGSSGLPYDLEALRAFSARNGLLLSSLSSGSWRLTPCYNGILPYWRLDNGSRELLVSAVQPELLPVSAAAPSPDSGEAANAPVLTGILTSGNADRYSPQTVLRAEAPADDPYDNLFWLSAPRLRPSSGAELVALLRTSPALVFRASGTNGTGSGPLAVTGCQAWTPAGEPTDGAEVLYAAAGPGGQRMLPLASLLRAGTLQAYPAQP</sequence>
<dbReference type="EMBL" id="VYKK01000015">
    <property type="protein sequence ID" value="KAA9003934.1"/>
    <property type="molecule type" value="Genomic_DNA"/>
</dbReference>
<reference evidence="2 3" key="1">
    <citation type="submission" date="2019-09" db="EMBL/GenBank/DDBJ databases">
        <title>Bacillus ochoae sp. nov., Paenibacillus whitsoniae sp. nov., Paenibacillus spiritus sp. nov. Isolated from the Mars Exploration Rover during spacecraft assembly.</title>
        <authorList>
            <person name="Seuylemezian A."/>
            <person name="Vaishampayan P."/>
        </authorList>
    </citation>
    <scope>NUCLEOTIDE SEQUENCE [LARGE SCALE GENOMIC DNA]</scope>
    <source>
        <strain evidence="2 3">MER_111</strain>
    </source>
</reference>
<dbReference type="RefSeq" id="WP_150458289.1">
    <property type="nucleotide sequence ID" value="NZ_VYKK01000015.1"/>
</dbReference>
<feature type="signal peptide" evidence="1">
    <location>
        <begin position="1"/>
        <end position="39"/>
    </location>
</feature>
<keyword evidence="3" id="KW-1185">Reference proteome</keyword>
<evidence type="ECO:0008006" key="4">
    <source>
        <dbReference type="Google" id="ProtNLM"/>
    </source>
</evidence>
<gene>
    <name evidence="2" type="ORF">F4V43_10990</name>
</gene>
<dbReference type="Proteomes" id="UP000367750">
    <property type="component" value="Unassembled WGS sequence"/>
</dbReference>
<dbReference type="OrthoDB" id="2475185at2"/>
<comment type="caution">
    <text evidence="2">The sequence shown here is derived from an EMBL/GenBank/DDBJ whole genome shotgun (WGS) entry which is preliminary data.</text>
</comment>
<evidence type="ECO:0000256" key="1">
    <source>
        <dbReference type="SAM" id="SignalP"/>
    </source>
</evidence>